<feature type="non-terminal residue" evidence="1">
    <location>
        <position position="100"/>
    </location>
</feature>
<dbReference type="EMBL" id="JALBWM010000456">
    <property type="protein sequence ID" value="MCO1337172.1"/>
    <property type="molecule type" value="Genomic_DNA"/>
</dbReference>
<dbReference type="RefSeq" id="WP_252473443.1">
    <property type="nucleotide sequence ID" value="NZ_JALBWM010000456.1"/>
</dbReference>
<evidence type="ECO:0000313" key="2">
    <source>
        <dbReference type="Proteomes" id="UP001139028"/>
    </source>
</evidence>
<dbReference type="InterPro" id="IPR027417">
    <property type="entry name" value="P-loop_NTPase"/>
</dbReference>
<dbReference type="Proteomes" id="UP001139028">
    <property type="component" value="Unassembled WGS sequence"/>
</dbReference>
<accession>A0A9X2ERS3</accession>
<name>A0A9X2ERS3_9GAMM</name>
<dbReference type="AlphaFoldDB" id="A0A9X2ERS3"/>
<evidence type="ECO:0000313" key="1">
    <source>
        <dbReference type="EMBL" id="MCO1337172.1"/>
    </source>
</evidence>
<sequence length="100" mass="11529">IQLSNGAELRFVSTNGRTAQSYHGHLYIDEVFWIPDFENLNKLASAMASQKKWRKTYFSTPSVKSHGAYPLWSGEKYNEKRVNKVEFDLTRETLKTGQKG</sequence>
<proteinExistence type="predicted"/>
<feature type="non-terminal residue" evidence="1">
    <location>
        <position position="1"/>
    </location>
</feature>
<dbReference type="Pfam" id="PF03237">
    <property type="entry name" value="Terminase_6N"/>
    <property type="match status" value="1"/>
</dbReference>
<comment type="caution">
    <text evidence="1">The sequence shown here is derived from an EMBL/GenBank/DDBJ whole genome shotgun (WGS) entry which is preliminary data.</text>
</comment>
<protein>
    <submittedName>
        <fullName evidence="1">Terminase family protein</fullName>
    </submittedName>
</protein>
<gene>
    <name evidence="1" type="ORF">MO867_22905</name>
</gene>
<organism evidence="1 2">
    <name type="scientific">Microbulbifer okhotskensis</name>
    <dbReference type="NCBI Taxonomy" id="2926617"/>
    <lineage>
        <taxon>Bacteria</taxon>
        <taxon>Pseudomonadati</taxon>
        <taxon>Pseudomonadota</taxon>
        <taxon>Gammaproteobacteria</taxon>
        <taxon>Cellvibrionales</taxon>
        <taxon>Microbulbiferaceae</taxon>
        <taxon>Microbulbifer</taxon>
    </lineage>
</organism>
<keyword evidence="2" id="KW-1185">Reference proteome</keyword>
<reference evidence="1" key="1">
    <citation type="journal article" date="2022" name="Arch. Microbiol.">
        <title>Microbulbifer okhotskensis sp. nov., isolated from a deep bottom sediment of the Okhotsk Sea.</title>
        <authorList>
            <person name="Romanenko L."/>
            <person name="Kurilenko V."/>
            <person name="Otstavnykh N."/>
            <person name="Velansky P."/>
            <person name="Isaeva M."/>
            <person name="Mikhailov V."/>
        </authorList>
    </citation>
    <scope>NUCLEOTIDE SEQUENCE</scope>
    <source>
        <strain evidence="1">OS29</strain>
    </source>
</reference>
<dbReference type="Gene3D" id="3.40.50.300">
    <property type="entry name" value="P-loop containing nucleotide triphosphate hydrolases"/>
    <property type="match status" value="1"/>
</dbReference>